<dbReference type="Gene3D" id="3.30.70.920">
    <property type="match status" value="1"/>
</dbReference>
<organism evidence="5 6">
    <name type="scientific">Candidatus Tidjanibacter faecipullorum</name>
    <dbReference type="NCBI Taxonomy" id="2838766"/>
    <lineage>
        <taxon>Bacteria</taxon>
        <taxon>Pseudomonadati</taxon>
        <taxon>Bacteroidota</taxon>
        <taxon>Bacteroidia</taxon>
        <taxon>Bacteroidales</taxon>
        <taxon>Rikenellaceae</taxon>
        <taxon>Tidjanibacter</taxon>
    </lineage>
</organism>
<dbReference type="SUPFAM" id="SSF46785">
    <property type="entry name" value="Winged helix' DNA-binding domain"/>
    <property type="match status" value="1"/>
</dbReference>
<dbReference type="PANTHER" id="PTHR30154:SF34">
    <property type="entry name" value="TRANSCRIPTIONAL REGULATOR AZLB"/>
    <property type="match status" value="1"/>
</dbReference>
<reference evidence="5" key="2">
    <citation type="submission" date="2021-04" db="EMBL/GenBank/DDBJ databases">
        <authorList>
            <person name="Gilroy R."/>
        </authorList>
    </citation>
    <scope>NUCLEOTIDE SEQUENCE</scope>
    <source>
        <strain evidence="5">ChiHjej11B10-19426</strain>
    </source>
</reference>
<evidence type="ECO:0000256" key="1">
    <source>
        <dbReference type="ARBA" id="ARBA00023015"/>
    </source>
</evidence>
<evidence type="ECO:0000256" key="3">
    <source>
        <dbReference type="ARBA" id="ARBA00023163"/>
    </source>
</evidence>
<dbReference type="GO" id="GO:0005829">
    <property type="term" value="C:cytosol"/>
    <property type="evidence" value="ECO:0007669"/>
    <property type="project" value="TreeGrafter"/>
</dbReference>
<dbReference type="GO" id="GO:0043565">
    <property type="term" value="F:sequence-specific DNA binding"/>
    <property type="evidence" value="ECO:0007669"/>
    <property type="project" value="InterPro"/>
</dbReference>
<sequence length="158" mass="18067">MAKAVLDAIDRKILQHLIRNARMPFLEIARECGISGAAIHQRVRKLDAMGIILGSRLEIDPKKLGFDVCALIGVRVSDPSKYDRTVEIFKSIPEIVECHFITGEYNMMLKVYCLDNEHLMRVLFEKILTIDGVLKTETFLSLVQSFSRPIDVKYLEEE</sequence>
<evidence type="ECO:0000256" key="2">
    <source>
        <dbReference type="ARBA" id="ARBA00023125"/>
    </source>
</evidence>
<dbReference type="InterPro" id="IPR019887">
    <property type="entry name" value="Tscrpt_reg_AsnC/Lrp_C"/>
</dbReference>
<dbReference type="InterPro" id="IPR036388">
    <property type="entry name" value="WH-like_DNA-bd_sf"/>
</dbReference>
<accession>A0A9D2ILC0</accession>
<dbReference type="PANTHER" id="PTHR30154">
    <property type="entry name" value="LEUCINE-RESPONSIVE REGULATORY PROTEIN"/>
    <property type="match status" value="1"/>
</dbReference>
<proteinExistence type="predicted"/>
<dbReference type="SMART" id="SM00344">
    <property type="entry name" value="HTH_ASNC"/>
    <property type="match status" value="1"/>
</dbReference>
<gene>
    <name evidence="5" type="ORF">H9816_04495</name>
</gene>
<dbReference type="CDD" id="cd00090">
    <property type="entry name" value="HTH_ARSR"/>
    <property type="match status" value="1"/>
</dbReference>
<dbReference type="Gene3D" id="1.10.10.10">
    <property type="entry name" value="Winged helix-like DNA-binding domain superfamily/Winged helix DNA-binding domain"/>
    <property type="match status" value="1"/>
</dbReference>
<dbReference type="GO" id="GO:0043200">
    <property type="term" value="P:response to amino acid"/>
    <property type="evidence" value="ECO:0007669"/>
    <property type="project" value="TreeGrafter"/>
</dbReference>
<dbReference type="InterPro" id="IPR000485">
    <property type="entry name" value="AsnC-type_HTH_dom"/>
</dbReference>
<dbReference type="AlphaFoldDB" id="A0A9D2ILC0"/>
<dbReference type="PRINTS" id="PR00033">
    <property type="entry name" value="HTHASNC"/>
</dbReference>
<dbReference type="InterPro" id="IPR011991">
    <property type="entry name" value="ArsR-like_HTH"/>
</dbReference>
<dbReference type="InterPro" id="IPR011008">
    <property type="entry name" value="Dimeric_a/b-barrel"/>
</dbReference>
<name>A0A9D2ILC0_9BACT</name>
<dbReference type="SUPFAM" id="SSF54909">
    <property type="entry name" value="Dimeric alpha+beta barrel"/>
    <property type="match status" value="1"/>
</dbReference>
<evidence type="ECO:0000313" key="5">
    <source>
        <dbReference type="EMBL" id="HIZ15149.1"/>
    </source>
</evidence>
<dbReference type="Pfam" id="PF13404">
    <property type="entry name" value="HTH_AsnC-type"/>
    <property type="match status" value="1"/>
</dbReference>
<comment type="caution">
    <text evidence="5">The sequence shown here is derived from an EMBL/GenBank/DDBJ whole genome shotgun (WGS) entry which is preliminary data.</text>
</comment>
<keyword evidence="1" id="KW-0805">Transcription regulation</keyword>
<dbReference type="InterPro" id="IPR036390">
    <property type="entry name" value="WH_DNA-bd_sf"/>
</dbReference>
<dbReference type="Pfam" id="PF01037">
    <property type="entry name" value="AsnC_trans_reg"/>
    <property type="match status" value="1"/>
</dbReference>
<dbReference type="InterPro" id="IPR019888">
    <property type="entry name" value="Tscrpt_reg_AsnC-like"/>
</dbReference>
<evidence type="ECO:0000313" key="6">
    <source>
        <dbReference type="Proteomes" id="UP000824014"/>
    </source>
</evidence>
<reference evidence="5" key="1">
    <citation type="journal article" date="2021" name="PeerJ">
        <title>Extensive microbial diversity within the chicken gut microbiome revealed by metagenomics and culture.</title>
        <authorList>
            <person name="Gilroy R."/>
            <person name="Ravi A."/>
            <person name="Getino M."/>
            <person name="Pursley I."/>
            <person name="Horton D.L."/>
            <person name="Alikhan N.F."/>
            <person name="Baker D."/>
            <person name="Gharbi K."/>
            <person name="Hall N."/>
            <person name="Watson M."/>
            <person name="Adriaenssens E.M."/>
            <person name="Foster-Nyarko E."/>
            <person name="Jarju S."/>
            <person name="Secka A."/>
            <person name="Antonio M."/>
            <person name="Oren A."/>
            <person name="Chaudhuri R.R."/>
            <person name="La Ragione R."/>
            <person name="Hildebrand F."/>
            <person name="Pallen M.J."/>
        </authorList>
    </citation>
    <scope>NUCLEOTIDE SEQUENCE</scope>
    <source>
        <strain evidence="5">ChiHjej11B10-19426</strain>
    </source>
</reference>
<keyword evidence="3" id="KW-0804">Transcription</keyword>
<protein>
    <submittedName>
        <fullName evidence="5">Lrp/AsnC ligand binding domain-containing protein</fullName>
    </submittedName>
</protein>
<dbReference type="EMBL" id="DXCC01000015">
    <property type="protein sequence ID" value="HIZ15149.1"/>
    <property type="molecule type" value="Genomic_DNA"/>
</dbReference>
<keyword evidence="2" id="KW-0238">DNA-binding</keyword>
<dbReference type="GO" id="GO:0006355">
    <property type="term" value="P:regulation of DNA-templated transcription"/>
    <property type="evidence" value="ECO:0007669"/>
    <property type="project" value="UniProtKB-ARBA"/>
</dbReference>
<feature type="domain" description="HTH asnC-type" evidence="4">
    <location>
        <begin position="6"/>
        <end position="67"/>
    </location>
</feature>
<dbReference type="PROSITE" id="PS50956">
    <property type="entry name" value="HTH_ASNC_2"/>
    <property type="match status" value="1"/>
</dbReference>
<evidence type="ECO:0000259" key="4">
    <source>
        <dbReference type="PROSITE" id="PS50956"/>
    </source>
</evidence>
<dbReference type="Proteomes" id="UP000824014">
    <property type="component" value="Unassembled WGS sequence"/>
</dbReference>